<evidence type="ECO:0000256" key="1">
    <source>
        <dbReference type="SAM" id="Phobius"/>
    </source>
</evidence>
<accession>A0A6A5TIT5</accession>
<organism evidence="2 3">
    <name type="scientific">Byssothecium circinans</name>
    <dbReference type="NCBI Taxonomy" id="147558"/>
    <lineage>
        <taxon>Eukaryota</taxon>
        <taxon>Fungi</taxon>
        <taxon>Dikarya</taxon>
        <taxon>Ascomycota</taxon>
        <taxon>Pezizomycotina</taxon>
        <taxon>Dothideomycetes</taxon>
        <taxon>Pleosporomycetidae</taxon>
        <taxon>Pleosporales</taxon>
        <taxon>Massarineae</taxon>
        <taxon>Massarinaceae</taxon>
        <taxon>Byssothecium</taxon>
    </lineage>
</organism>
<keyword evidence="3" id="KW-1185">Reference proteome</keyword>
<name>A0A6A5TIT5_9PLEO</name>
<proteinExistence type="predicted"/>
<protein>
    <submittedName>
        <fullName evidence="2">Uncharacterized protein</fullName>
    </submittedName>
</protein>
<evidence type="ECO:0000313" key="2">
    <source>
        <dbReference type="EMBL" id="KAF1951562.1"/>
    </source>
</evidence>
<dbReference type="OrthoDB" id="2896980at2759"/>
<keyword evidence="1" id="KW-0812">Transmembrane</keyword>
<keyword evidence="1" id="KW-1133">Transmembrane helix</keyword>
<gene>
    <name evidence="2" type="ORF">CC80DRAFT_508750</name>
</gene>
<dbReference type="AlphaFoldDB" id="A0A6A5TIT5"/>
<keyword evidence="1" id="KW-0472">Membrane</keyword>
<reference evidence="2" key="1">
    <citation type="journal article" date="2020" name="Stud. Mycol.">
        <title>101 Dothideomycetes genomes: a test case for predicting lifestyles and emergence of pathogens.</title>
        <authorList>
            <person name="Haridas S."/>
            <person name="Albert R."/>
            <person name="Binder M."/>
            <person name="Bloem J."/>
            <person name="Labutti K."/>
            <person name="Salamov A."/>
            <person name="Andreopoulos B."/>
            <person name="Baker S."/>
            <person name="Barry K."/>
            <person name="Bills G."/>
            <person name="Bluhm B."/>
            <person name="Cannon C."/>
            <person name="Castanera R."/>
            <person name="Culley D."/>
            <person name="Daum C."/>
            <person name="Ezra D."/>
            <person name="Gonzalez J."/>
            <person name="Henrissat B."/>
            <person name="Kuo A."/>
            <person name="Liang C."/>
            <person name="Lipzen A."/>
            <person name="Lutzoni F."/>
            <person name="Magnuson J."/>
            <person name="Mondo S."/>
            <person name="Nolan M."/>
            <person name="Ohm R."/>
            <person name="Pangilinan J."/>
            <person name="Park H.-J."/>
            <person name="Ramirez L."/>
            <person name="Alfaro M."/>
            <person name="Sun H."/>
            <person name="Tritt A."/>
            <person name="Yoshinaga Y."/>
            <person name="Zwiers L.-H."/>
            <person name="Turgeon B."/>
            <person name="Goodwin S."/>
            <person name="Spatafora J."/>
            <person name="Crous P."/>
            <person name="Grigoriev I."/>
        </authorList>
    </citation>
    <scope>NUCLEOTIDE SEQUENCE</scope>
    <source>
        <strain evidence="2">CBS 675.92</strain>
    </source>
</reference>
<dbReference type="Proteomes" id="UP000800035">
    <property type="component" value="Unassembled WGS sequence"/>
</dbReference>
<dbReference type="EMBL" id="ML977016">
    <property type="protein sequence ID" value="KAF1951562.1"/>
    <property type="molecule type" value="Genomic_DNA"/>
</dbReference>
<evidence type="ECO:0000313" key="3">
    <source>
        <dbReference type="Proteomes" id="UP000800035"/>
    </source>
</evidence>
<feature type="transmembrane region" description="Helical" evidence="1">
    <location>
        <begin position="285"/>
        <end position="302"/>
    </location>
</feature>
<sequence length="306" mass="34728">MDPITLLDSFEIAKLPGARYVTTTRAQKKKIAATPPKPSGNAVKRFPIPKYLIKRDVDEYIRDADAALARLRASNLDVKKGNMSAVTKTQIINEADIVPLIDKYLVTPVKAAIDGLYEEDFIVSSEISLDHARVDSALRIDRGSGNYQNIVLIELKNRTLLSPEVITNALCEESDPKMHFLTTRDHAIYFIKQAAFYSKTYNTNFAVLCDYDTLVLVKFFDLNKNNRPQKAHVTVVRKFFRKALLGFLIEASNGAELRKRVIKVDVEEGKEWYGEDDTILYPSRPIVFITLAIILSILFFFFKSLE</sequence>